<comment type="similarity">
    <text evidence="1 5 6">Belongs to the glutamine synthetase family.</text>
</comment>
<dbReference type="SUPFAM" id="SSF54368">
    <property type="entry name" value="Glutamine synthetase, N-terminal domain"/>
    <property type="match status" value="1"/>
</dbReference>
<sequence length="454" mass="49560">MRGTAMSVQIPRYSIDQLRRDIIAGSVEEVVLALPVLHGDPKGQRIAADHFLTEVIDNGLGACVYLLAADIDMRTGPGYAIDVAGAGFGDFVLRPDLATVRRLPWDDATAYVLADATWRDGTVVPVAPRRILRDQLDRLAGMGLRAFAGTELEFLVFRDSYQDAHDHGYRELRPATRYNADYALTGLDGVTPLVRDITRAMTAAGMRVETARAECHPGQYEIVFRYDDPLTTCDNHVLYKVGAKQLAAQRGAALTFMAKYDAGEGNSCHVHLSLRAEDGAAVFADPDRDGGMSRLMDHFVAGQLACMADLMLLFAPNVNSYKRLQPGSFAPVTCSWGRDDRTAPVRVLGAGHSLRLEHRVPGGDANPYLAVAAMIAAGLYGIEHELELPPPSEGGERLPSTLRAALDRWESSPVAHTLFGDDIVAHYANSARLELATFDAAVTDWERVRGFERN</sequence>
<dbReference type="KEGG" id="nah:F5544_31140"/>
<evidence type="ECO:0000313" key="8">
    <source>
        <dbReference type="EMBL" id="QIS14070.1"/>
    </source>
</evidence>
<gene>
    <name evidence="8" type="ORF">F5544_31140</name>
</gene>
<dbReference type="GO" id="GO:0006542">
    <property type="term" value="P:glutamine biosynthetic process"/>
    <property type="evidence" value="ECO:0007669"/>
    <property type="project" value="InterPro"/>
</dbReference>
<proteinExistence type="inferred from homology"/>
<evidence type="ECO:0000256" key="5">
    <source>
        <dbReference type="PROSITE-ProRule" id="PRU01331"/>
    </source>
</evidence>
<organism evidence="8 9">
    <name type="scientific">Nocardia arthritidis</name>
    <dbReference type="NCBI Taxonomy" id="228602"/>
    <lineage>
        <taxon>Bacteria</taxon>
        <taxon>Bacillati</taxon>
        <taxon>Actinomycetota</taxon>
        <taxon>Actinomycetes</taxon>
        <taxon>Mycobacteriales</taxon>
        <taxon>Nocardiaceae</taxon>
        <taxon>Nocardia</taxon>
    </lineage>
</organism>
<dbReference type="InterPro" id="IPR036651">
    <property type="entry name" value="Gln_synt_N_sf"/>
</dbReference>
<dbReference type="GO" id="GO:0004356">
    <property type="term" value="F:glutamine synthetase activity"/>
    <property type="evidence" value="ECO:0007669"/>
    <property type="project" value="InterPro"/>
</dbReference>
<name>A0A6G9YLQ4_9NOCA</name>
<accession>A0A6G9YLQ4</accession>
<protein>
    <submittedName>
        <fullName evidence="8">Glutamine synthetase</fullName>
    </submittedName>
</protein>
<evidence type="ECO:0000313" key="9">
    <source>
        <dbReference type="Proteomes" id="UP000503540"/>
    </source>
</evidence>
<dbReference type="Proteomes" id="UP000503540">
    <property type="component" value="Chromosome"/>
</dbReference>
<dbReference type="SUPFAM" id="SSF55931">
    <property type="entry name" value="Glutamine synthetase/guanido kinase"/>
    <property type="match status" value="1"/>
</dbReference>
<dbReference type="FunFam" id="3.30.590.10:FF:000005">
    <property type="entry name" value="Probable glutamine synthetase"/>
    <property type="match status" value="1"/>
</dbReference>
<feature type="domain" description="GS catalytic" evidence="7">
    <location>
        <begin position="128"/>
        <end position="454"/>
    </location>
</feature>
<dbReference type="InterPro" id="IPR008146">
    <property type="entry name" value="Gln_synth_cat_dom"/>
</dbReference>
<dbReference type="PANTHER" id="PTHR43785">
    <property type="entry name" value="GAMMA-GLUTAMYLPUTRESCINE SYNTHETASE"/>
    <property type="match status" value="1"/>
</dbReference>
<evidence type="ECO:0000256" key="4">
    <source>
        <dbReference type="ARBA" id="ARBA00022840"/>
    </source>
</evidence>
<dbReference type="Gene3D" id="3.10.20.70">
    <property type="entry name" value="Glutamine synthetase, N-terminal domain"/>
    <property type="match status" value="1"/>
</dbReference>
<dbReference type="PANTHER" id="PTHR43785:SF12">
    <property type="entry name" value="TYPE-1 GLUTAMINE SYNTHETASE 2"/>
    <property type="match status" value="1"/>
</dbReference>
<dbReference type="GO" id="GO:0005524">
    <property type="term" value="F:ATP binding"/>
    <property type="evidence" value="ECO:0007669"/>
    <property type="project" value="UniProtKB-KW"/>
</dbReference>
<keyword evidence="3" id="KW-0547">Nucleotide-binding</keyword>
<keyword evidence="4" id="KW-0067">ATP-binding</keyword>
<dbReference type="GO" id="GO:0042402">
    <property type="term" value="P:biogenic amine catabolic process"/>
    <property type="evidence" value="ECO:0007669"/>
    <property type="project" value="UniProtKB-ARBA"/>
</dbReference>
<evidence type="ECO:0000259" key="7">
    <source>
        <dbReference type="PROSITE" id="PS51987"/>
    </source>
</evidence>
<reference evidence="8 9" key="1">
    <citation type="journal article" date="2019" name="ACS Chem. Biol.">
        <title>Identification and Mobilization of a Cryptic Antibiotic Biosynthesis Gene Locus from a Human-Pathogenic Nocardia Isolate.</title>
        <authorList>
            <person name="Herisse M."/>
            <person name="Ishida K."/>
            <person name="Porter J.L."/>
            <person name="Howden B."/>
            <person name="Hertweck C."/>
            <person name="Stinear T.P."/>
            <person name="Pidot S.J."/>
        </authorList>
    </citation>
    <scope>NUCLEOTIDE SEQUENCE [LARGE SCALE GENOMIC DNA]</scope>
    <source>
        <strain evidence="8 9">AUSMDU00012717</strain>
    </source>
</reference>
<evidence type="ECO:0000256" key="3">
    <source>
        <dbReference type="ARBA" id="ARBA00022741"/>
    </source>
</evidence>
<dbReference type="GO" id="GO:0006576">
    <property type="term" value="P:biogenic amine metabolic process"/>
    <property type="evidence" value="ECO:0007669"/>
    <property type="project" value="UniProtKB-ARBA"/>
</dbReference>
<dbReference type="PROSITE" id="PS51987">
    <property type="entry name" value="GS_CATALYTIC"/>
    <property type="match status" value="1"/>
</dbReference>
<keyword evidence="2" id="KW-0436">Ligase</keyword>
<dbReference type="Pfam" id="PF00120">
    <property type="entry name" value="Gln-synt_C"/>
    <property type="match status" value="1"/>
</dbReference>
<keyword evidence="9" id="KW-1185">Reference proteome</keyword>
<dbReference type="InterPro" id="IPR014746">
    <property type="entry name" value="Gln_synth/guanido_kin_cat_dom"/>
</dbReference>
<dbReference type="SMART" id="SM01230">
    <property type="entry name" value="Gln-synt_C"/>
    <property type="match status" value="1"/>
</dbReference>
<evidence type="ECO:0000256" key="1">
    <source>
        <dbReference type="ARBA" id="ARBA00009897"/>
    </source>
</evidence>
<evidence type="ECO:0000256" key="6">
    <source>
        <dbReference type="RuleBase" id="RU000384"/>
    </source>
</evidence>
<evidence type="ECO:0000256" key="2">
    <source>
        <dbReference type="ARBA" id="ARBA00022598"/>
    </source>
</evidence>
<dbReference type="Gene3D" id="3.30.590.10">
    <property type="entry name" value="Glutamine synthetase/guanido kinase, catalytic domain"/>
    <property type="match status" value="1"/>
</dbReference>
<dbReference type="AlphaFoldDB" id="A0A6G9YLQ4"/>
<dbReference type="EMBL" id="CP046172">
    <property type="protein sequence ID" value="QIS14070.1"/>
    <property type="molecule type" value="Genomic_DNA"/>
</dbReference>